<dbReference type="PANTHER" id="PTHR21580:SF28">
    <property type="entry name" value="BOREALIN N-TERMINAL DOMAIN-CONTAINING PROTEIN-RELATED"/>
    <property type="match status" value="1"/>
</dbReference>
<comment type="caution">
    <text evidence="1">The sequence shown here is derived from an EMBL/GenBank/DDBJ whole genome shotgun (WGS) entry which is preliminary data.</text>
</comment>
<dbReference type="Proteomes" id="UP001152795">
    <property type="component" value="Unassembled WGS sequence"/>
</dbReference>
<dbReference type="InterPro" id="IPR051291">
    <property type="entry name" value="CIMAP"/>
</dbReference>
<gene>
    <name evidence="1" type="ORF">PACLA_8A061369</name>
</gene>
<accession>A0A6S7I6Z8</accession>
<name>A0A6S7I6Z8_PARCT</name>
<proteinExistence type="predicted"/>
<evidence type="ECO:0000313" key="1">
    <source>
        <dbReference type="EMBL" id="CAB4012533.1"/>
    </source>
</evidence>
<dbReference type="PANTHER" id="PTHR21580">
    <property type="entry name" value="SHIPPO-1-RELATED"/>
    <property type="match status" value="1"/>
</dbReference>
<sequence>MKKYVMKKKMEELLKRHSGPGPAKYALPGTIGITTRDPRLRRSPAFSFGQRNEIQSGDCSPGPKYAIKPNSTQRGVETAPRFSLYSRPAELKPPLVPGPGHYLLPERHYPPHETRAPSFSFGMRTEYRKRDTKPAPNSYTIPVMIGPNAISMPSSPAYSLNGRPKRGGFSEDLKKTPGPGSYKVICPNTYRTKQPKYSLKGRKFMPGDRTMRPGPGIYSPEKVTIAKKCAPAFSFGMKHAAHIVLPL</sequence>
<dbReference type="GO" id="GO:0005856">
    <property type="term" value="C:cytoskeleton"/>
    <property type="evidence" value="ECO:0007669"/>
    <property type="project" value="TreeGrafter"/>
</dbReference>
<keyword evidence="2" id="KW-1185">Reference proteome</keyword>
<dbReference type="InterPro" id="IPR010736">
    <property type="entry name" value="SHIPPO-rpt"/>
</dbReference>
<organism evidence="1 2">
    <name type="scientific">Paramuricea clavata</name>
    <name type="common">Red gorgonian</name>
    <name type="synonym">Violescent sea-whip</name>
    <dbReference type="NCBI Taxonomy" id="317549"/>
    <lineage>
        <taxon>Eukaryota</taxon>
        <taxon>Metazoa</taxon>
        <taxon>Cnidaria</taxon>
        <taxon>Anthozoa</taxon>
        <taxon>Octocorallia</taxon>
        <taxon>Malacalcyonacea</taxon>
        <taxon>Plexauridae</taxon>
        <taxon>Paramuricea</taxon>
    </lineage>
</organism>
<reference evidence="1" key="1">
    <citation type="submission" date="2020-04" db="EMBL/GenBank/DDBJ databases">
        <authorList>
            <person name="Alioto T."/>
            <person name="Alioto T."/>
            <person name="Gomez Garrido J."/>
        </authorList>
    </citation>
    <scope>NUCLEOTIDE SEQUENCE</scope>
    <source>
        <strain evidence="1">A484AB</strain>
    </source>
</reference>
<dbReference type="OrthoDB" id="429991at2759"/>
<dbReference type="EMBL" id="CACRXK020007547">
    <property type="protein sequence ID" value="CAB4012533.1"/>
    <property type="molecule type" value="Genomic_DNA"/>
</dbReference>
<evidence type="ECO:0000313" key="2">
    <source>
        <dbReference type="Proteomes" id="UP001152795"/>
    </source>
</evidence>
<dbReference type="AlphaFoldDB" id="A0A6S7I6Z8"/>
<dbReference type="Pfam" id="PF07004">
    <property type="entry name" value="SHIPPO-rpt"/>
    <property type="match status" value="5"/>
</dbReference>
<protein>
    <submittedName>
        <fullName evidence="1">Uncharacterized protein</fullName>
    </submittedName>
</protein>